<evidence type="ECO:0000256" key="2">
    <source>
        <dbReference type="ARBA" id="ARBA00022676"/>
    </source>
</evidence>
<proteinExistence type="predicted"/>
<accession>A0A6M3ZW76</accession>
<dbReference type="Proteomes" id="UP000501648">
    <property type="component" value="Chromosome"/>
</dbReference>
<gene>
    <name evidence="5" type="ORF">C798_18510</name>
</gene>
<evidence type="ECO:0000256" key="4">
    <source>
        <dbReference type="PROSITE-ProRule" id="PRU00339"/>
    </source>
</evidence>
<feature type="repeat" description="TPR" evidence="4">
    <location>
        <begin position="79"/>
        <end position="112"/>
    </location>
</feature>
<dbReference type="CDD" id="cd02440">
    <property type="entry name" value="AdoMet_MTases"/>
    <property type="match status" value="1"/>
</dbReference>
<dbReference type="PANTHER" id="PTHR44835:SF1">
    <property type="entry name" value="PROTEIN O-GLCNAC TRANSFERASE"/>
    <property type="match status" value="1"/>
</dbReference>
<evidence type="ECO:0000313" key="6">
    <source>
        <dbReference type="Proteomes" id="UP000501648"/>
    </source>
</evidence>
<sequence>MPSAGTLDKLIEESFTSAFNHHAAGRLEEAEEDYRVTLAMQEHHAPAQHYLGVLLHQCGRHEEGLALMYEAARTAPADAGWCNDLGNVLFACGHFDQASLAYGQAITLRPDDAQLWTNLAATRRAQNQHQAAIDACEQALLRDPHYLVALHQLADIYLQLGDTMQSSRYQCMAYVLPPHEGKSRELLATCCYFLGRIDEAAEICRQWLLEEPGHPIASHMHAAYAGLPRQTVPRDYIVRRFDDYADHFDSKLLAQLDYRGPQVLAQVLQGCLPGLSGLDVLDAGCGTGLCAAVLAPYARRLEGIDLSPNMLRHAGRHPHYSTLAQAEVVEWMVAHPAHYDLVATCDVLIYCGQLIDFFEALRTTLRRAGHVIFTVELADADQQASYTLHASGRFRHQRSYVEKCLSAAGLQVVLMREDSLRVEMQQAVPGLVVLARAADTEEPG</sequence>
<dbReference type="InterPro" id="IPR019734">
    <property type="entry name" value="TPR_rpt"/>
</dbReference>
<name>A0A6M3ZW76_9BURK</name>
<dbReference type="InterPro" id="IPR011990">
    <property type="entry name" value="TPR-like_helical_dom_sf"/>
</dbReference>
<dbReference type="SMART" id="SM00028">
    <property type="entry name" value="TPR"/>
    <property type="match status" value="4"/>
</dbReference>
<reference evidence="5 6" key="1">
    <citation type="journal article" date="2012" name="J. Bacteriol.">
        <title>Genome sequence of the pathogenic Herbaspirillum seropedicae strain Os34, isolated from rice roots.</title>
        <authorList>
            <person name="Ye W."/>
            <person name="Ye S."/>
            <person name="Liu J."/>
            <person name="Chang S."/>
            <person name="Chen M."/>
            <person name="Zhu B."/>
            <person name="Guo L."/>
            <person name="An Q."/>
        </authorList>
    </citation>
    <scope>NUCLEOTIDE SEQUENCE [LARGE SCALE GENOMIC DNA]</scope>
    <source>
        <strain evidence="5 6">Os34</strain>
    </source>
</reference>
<dbReference type="Pfam" id="PF13432">
    <property type="entry name" value="TPR_16"/>
    <property type="match status" value="1"/>
</dbReference>
<keyword evidence="3 5" id="KW-0808">Transferase</keyword>
<dbReference type="RefSeq" id="WP_017452914.1">
    <property type="nucleotide sequence ID" value="NZ_CP008956.1"/>
</dbReference>
<dbReference type="AlphaFoldDB" id="A0A6M3ZW76"/>
<dbReference type="EMBL" id="CP008956">
    <property type="protein sequence ID" value="QJQ02150.1"/>
    <property type="molecule type" value="Genomic_DNA"/>
</dbReference>
<dbReference type="Pfam" id="PF13414">
    <property type="entry name" value="TPR_11"/>
    <property type="match status" value="1"/>
</dbReference>
<dbReference type="Gene3D" id="1.25.40.10">
    <property type="entry name" value="Tetratricopeptide repeat domain"/>
    <property type="match status" value="2"/>
</dbReference>
<keyword evidence="4" id="KW-0802">TPR repeat</keyword>
<dbReference type="Pfam" id="PF14559">
    <property type="entry name" value="TPR_19"/>
    <property type="match status" value="1"/>
</dbReference>
<dbReference type="Pfam" id="PF13489">
    <property type="entry name" value="Methyltransf_23"/>
    <property type="match status" value="1"/>
</dbReference>
<dbReference type="Gene3D" id="3.40.50.150">
    <property type="entry name" value="Vaccinia Virus protein VP39"/>
    <property type="match status" value="1"/>
</dbReference>
<keyword evidence="2" id="KW-0328">Glycosyltransferase</keyword>
<dbReference type="PANTHER" id="PTHR44835">
    <property type="entry name" value="UDP-N-ACETYLGLUCOSAMINE--PEPTIDE N-ACETYLGLUCOSAMINYLTRANSFERASE SPINDLY-RELATED"/>
    <property type="match status" value="1"/>
</dbReference>
<dbReference type="SUPFAM" id="SSF53335">
    <property type="entry name" value="S-adenosyl-L-methionine-dependent methyltransferases"/>
    <property type="match status" value="1"/>
</dbReference>
<dbReference type="InterPro" id="IPR029063">
    <property type="entry name" value="SAM-dependent_MTases_sf"/>
</dbReference>
<dbReference type="SUPFAM" id="SSF48452">
    <property type="entry name" value="TPR-like"/>
    <property type="match status" value="2"/>
</dbReference>
<comment type="pathway">
    <text evidence="1">Protein modification; protein glycosylation.</text>
</comment>
<keyword evidence="5" id="KW-0489">Methyltransferase</keyword>
<dbReference type="GO" id="GO:0032259">
    <property type="term" value="P:methylation"/>
    <property type="evidence" value="ECO:0007669"/>
    <property type="project" value="UniProtKB-KW"/>
</dbReference>
<protein>
    <submittedName>
        <fullName evidence="5">Methyltransferase</fullName>
    </submittedName>
</protein>
<dbReference type="GO" id="GO:0008168">
    <property type="term" value="F:methyltransferase activity"/>
    <property type="evidence" value="ECO:0007669"/>
    <property type="project" value="UniProtKB-KW"/>
</dbReference>
<evidence type="ECO:0000256" key="3">
    <source>
        <dbReference type="ARBA" id="ARBA00022679"/>
    </source>
</evidence>
<organism evidence="5 6">
    <name type="scientific">Herbaspirillum rubrisubalbicans Os34</name>
    <dbReference type="NCBI Taxonomy" id="1235827"/>
    <lineage>
        <taxon>Bacteria</taxon>
        <taxon>Pseudomonadati</taxon>
        <taxon>Pseudomonadota</taxon>
        <taxon>Betaproteobacteria</taxon>
        <taxon>Burkholderiales</taxon>
        <taxon>Oxalobacteraceae</taxon>
        <taxon>Herbaspirillum</taxon>
    </lineage>
</organism>
<feature type="repeat" description="TPR" evidence="4">
    <location>
        <begin position="113"/>
        <end position="146"/>
    </location>
</feature>
<dbReference type="GO" id="GO:0016757">
    <property type="term" value="F:glycosyltransferase activity"/>
    <property type="evidence" value="ECO:0007669"/>
    <property type="project" value="UniProtKB-KW"/>
</dbReference>
<evidence type="ECO:0000256" key="1">
    <source>
        <dbReference type="ARBA" id="ARBA00004922"/>
    </source>
</evidence>
<dbReference type="InterPro" id="IPR051939">
    <property type="entry name" value="Glycosyltr_41/O-GlcNAc_trsf"/>
</dbReference>
<dbReference type="PROSITE" id="PS50005">
    <property type="entry name" value="TPR"/>
    <property type="match status" value="2"/>
</dbReference>
<evidence type="ECO:0000313" key="5">
    <source>
        <dbReference type="EMBL" id="QJQ02150.1"/>
    </source>
</evidence>